<gene>
    <name evidence="2" type="ORF">H9L13_00980</name>
</gene>
<feature type="transmembrane region" description="Helical" evidence="1">
    <location>
        <begin position="272"/>
        <end position="294"/>
    </location>
</feature>
<sequence>MSLSLTIGARAPGHPRHAHLFDQIGARQAWIAAACAVVCLLLQARMIFLQPIHWDEYRFLADIHAFQRGELSSAFLTFQVHLFGWLTRFPNEMDQIHVARGVMLALESGTVVFIWLIARRFFDATAAAFAATAYLSFSYVFLHGASFRFDPIAIFLVMFATWLLICRPLRLVTISAVALAVAIATMVTVKVALAAPLLVAAGVYRIMEAERRVPTLLALAGGAALSALFLALLYAWHASTLAAPTVSATQQQLGSSYDKTLSDWRPFWTHRYFIRAVLENPVYWVMLAAGIFAIGRRLRDQPVRSLMLLAFMLPFLTLTFYRNAFPYFYAFILAPAAITVAGAATLSWLRPFLWLVTTGWTIVAALMMMRINPATAADQAAATNLVHRLFPSPVPYLDRSSMIPTFPQAGMFMSSWEMENYRDGKRPTIRTLLATRQPVFIIANSPIISEGFGIAPSATPRILFHPEDRAALQSQYVHYTGPIWIAGKRIAASPRPVVADFQVAGTYVLNSRVPVQIDGRTVAPHAAVTIGQGRHRIVSPQGAQGILLRWGAGLPQAAQSAPRELVFDNL</sequence>
<accession>A0A7G9SI94</accession>
<evidence type="ECO:0000256" key="1">
    <source>
        <dbReference type="SAM" id="Phobius"/>
    </source>
</evidence>
<feature type="transmembrane region" description="Helical" evidence="1">
    <location>
        <begin position="171"/>
        <end position="204"/>
    </location>
</feature>
<protein>
    <recommendedName>
        <fullName evidence="4">Glycosyltransferase family 39 protein</fullName>
    </recommendedName>
</protein>
<keyword evidence="1" id="KW-0812">Transmembrane</keyword>
<dbReference type="EMBL" id="CP060718">
    <property type="protein sequence ID" value="QNN67569.1"/>
    <property type="molecule type" value="Genomic_DNA"/>
</dbReference>
<reference evidence="2 3" key="1">
    <citation type="submission" date="2020-08" db="EMBL/GenBank/DDBJ databases">
        <title>Genome sequence of Sphingomonas lutea KCTC 23642T.</title>
        <authorList>
            <person name="Hyun D.-W."/>
            <person name="Bae J.-W."/>
        </authorList>
    </citation>
    <scope>NUCLEOTIDE SEQUENCE [LARGE SCALE GENOMIC DNA]</scope>
    <source>
        <strain evidence="2 3">KCTC 23642</strain>
    </source>
</reference>
<feature type="transmembrane region" description="Helical" evidence="1">
    <location>
        <begin position="98"/>
        <end position="118"/>
    </location>
</feature>
<dbReference type="RefSeq" id="WP_187538240.1">
    <property type="nucleotide sequence ID" value="NZ_BAABJT010000001.1"/>
</dbReference>
<keyword evidence="1" id="KW-0472">Membrane</keyword>
<keyword evidence="1" id="KW-1133">Transmembrane helix</keyword>
<feature type="transmembrane region" description="Helical" evidence="1">
    <location>
        <begin position="306"/>
        <end position="321"/>
    </location>
</feature>
<feature type="transmembrane region" description="Helical" evidence="1">
    <location>
        <begin position="352"/>
        <end position="371"/>
    </location>
</feature>
<dbReference type="AlphaFoldDB" id="A0A7G9SI94"/>
<organism evidence="2 3">
    <name type="scientific">Sphingomonas lutea</name>
    <dbReference type="NCBI Taxonomy" id="1045317"/>
    <lineage>
        <taxon>Bacteria</taxon>
        <taxon>Pseudomonadati</taxon>
        <taxon>Pseudomonadota</taxon>
        <taxon>Alphaproteobacteria</taxon>
        <taxon>Sphingomonadales</taxon>
        <taxon>Sphingomonadaceae</taxon>
        <taxon>Sphingomonas</taxon>
    </lineage>
</organism>
<feature type="transmembrane region" description="Helical" evidence="1">
    <location>
        <begin position="216"/>
        <end position="236"/>
    </location>
</feature>
<feature type="transmembrane region" description="Helical" evidence="1">
    <location>
        <begin position="327"/>
        <end position="345"/>
    </location>
</feature>
<feature type="transmembrane region" description="Helical" evidence="1">
    <location>
        <begin position="149"/>
        <end position="165"/>
    </location>
</feature>
<evidence type="ECO:0000313" key="3">
    <source>
        <dbReference type="Proteomes" id="UP000515971"/>
    </source>
</evidence>
<dbReference type="Proteomes" id="UP000515971">
    <property type="component" value="Chromosome"/>
</dbReference>
<evidence type="ECO:0000313" key="2">
    <source>
        <dbReference type="EMBL" id="QNN67569.1"/>
    </source>
</evidence>
<proteinExistence type="predicted"/>
<feature type="transmembrane region" description="Helical" evidence="1">
    <location>
        <begin position="29"/>
        <end position="48"/>
    </location>
</feature>
<keyword evidence="3" id="KW-1185">Reference proteome</keyword>
<name>A0A7G9SI94_9SPHN</name>
<evidence type="ECO:0008006" key="4">
    <source>
        <dbReference type="Google" id="ProtNLM"/>
    </source>
</evidence>
<feature type="transmembrane region" description="Helical" evidence="1">
    <location>
        <begin position="124"/>
        <end position="142"/>
    </location>
</feature>
<dbReference type="KEGG" id="slut:H9L13_00980"/>